<evidence type="ECO:0000313" key="6">
    <source>
        <dbReference type="EMBL" id="KAF2164915.1"/>
    </source>
</evidence>
<dbReference type="GeneID" id="54570755"/>
<sequence>MTAFCSTTHNLLFSGKPHRQQTAADRGFKNMASMADSKNTSYNRQPAGYNAGNSMYGNQQYTSRGQQQQAYGMHQNPNPDPMATLAHGFQGMNMGGNPSFAAQAKNATMMNNAAGPYNGMQVPTTMPGSMYNAGQYVFPSGYGTANTQSHGMYTPHGTHYMPQLNYGGYQQHENSPMSQNWTPTTAGATGEVPTLVTPRRDSVSSNENDQPTTPSYAGYPGFAHGGVTINRTPSGVFTHSTPSPTSMMGPYGMAMAKQPEQSEVSTQIKLLVSKEPPIPHAIPAPSSPLKPLDRALENQRGETNVYIRGLLPETTDEMLESWGTRFGDIKSSKSIIDLNTGLCKGFGFVKYHNYEDAENCIRGFHYLGYEVSFARESFYSKLKTFSDEGNTNLYVSNLPKSMNEHELAQLFAPHKVCSSRILRDKNGHGRGVGFARFDSRDSCEEVIKTFNNHTITSQGEELSIAIRYADTQEQKQLKQTTQAARQFRSQEYEYACAWREGKGRLPFPGASHGQNVPQAGNEFDSYLGTAPAPITAQRWAQSKVPGRSPLSLPYAAASVNTTAGAESHGKSSSSGEAVDSKPAATTDATTASE</sequence>
<gene>
    <name evidence="6" type="ORF">M409DRAFT_67617</name>
</gene>
<dbReference type="InterPro" id="IPR035979">
    <property type="entry name" value="RBD_domain_sf"/>
</dbReference>
<protein>
    <recommendedName>
        <fullName evidence="5">RRM domain-containing protein</fullName>
    </recommendedName>
</protein>
<dbReference type="Proteomes" id="UP000799537">
    <property type="component" value="Unassembled WGS sequence"/>
</dbReference>
<feature type="domain" description="RRM" evidence="5">
    <location>
        <begin position="303"/>
        <end position="376"/>
    </location>
</feature>
<dbReference type="GO" id="GO:0003723">
    <property type="term" value="F:RNA binding"/>
    <property type="evidence" value="ECO:0007669"/>
    <property type="project" value="UniProtKB-UniRule"/>
</dbReference>
<evidence type="ECO:0000256" key="2">
    <source>
        <dbReference type="ARBA" id="ARBA00022884"/>
    </source>
</evidence>
<dbReference type="PROSITE" id="PS50102">
    <property type="entry name" value="RRM"/>
    <property type="match status" value="2"/>
</dbReference>
<feature type="domain" description="RRM" evidence="5">
    <location>
        <begin position="391"/>
        <end position="469"/>
    </location>
</feature>
<dbReference type="PANTHER" id="PTHR24012">
    <property type="entry name" value="RNA BINDING PROTEIN"/>
    <property type="match status" value="1"/>
</dbReference>
<dbReference type="SUPFAM" id="SSF54928">
    <property type="entry name" value="RNA-binding domain, RBD"/>
    <property type="match status" value="2"/>
</dbReference>
<dbReference type="SMART" id="SM00360">
    <property type="entry name" value="RRM"/>
    <property type="match status" value="2"/>
</dbReference>
<dbReference type="Pfam" id="PF00076">
    <property type="entry name" value="RRM_1"/>
    <property type="match status" value="2"/>
</dbReference>
<feature type="region of interest" description="Disordered" evidence="4">
    <location>
        <begin position="559"/>
        <end position="593"/>
    </location>
</feature>
<organism evidence="6 7">
    <name type="scientific">Zasmidium cellare ATCC 36951</name>
    <dbReference type="NCBI Taxonomy" id="1080233"/>
    <lineage>
        <taxon>Eukaryota</taxon>
        <taxon>Fungi</taxon>
        <taxon>Dikarya</taxon>
        <taxon>Ascomycota</taxon>
        <taxon>Pezizomycotina</taxon>
        <taxon>Dothideomycetes</taxon>
        <taxon>Dothideomycetidae</taxon>
        <taxon>Mycosphaerellales</taxon>
        <taxon>Mycosphaerellaceae</taxon>
        <taxon>Zasmidium</taxon>
    </lineage>
</organism>
<keyword evidence="7" id="KW-1185">Reference proteome</keyword>
<evidence type="ECO:0000313" key="7">
    <source>
        <dbReference type="Proteomes" id="UP000799537"/>
    </source>
</evidence>
<feature type="compositionally biased region" description="Polar residues" evidence="4">
    <location>
        <begin position="559"/>
        <end position="575"/>
    </location>
</feature>
<evidence type="ECO:0000256" key="4">
    <source>
        <dbReference type="SAM" id="MobiDB-lite"/>
    </source>
</evidence>
<proteinExistence type="predicted"/>
<evidence type="ECO:0000256" key="3">
    <source>
        <dbReference type="PROSITE-ProRule" id="PRU00176"/>
    </source>
</evidence>
<name>A0A6A6CCW1_ZASCE</name>
<feature type="compositionally biased region" description="Polar residues" evidence="4">
    <location>
        <begin position="203"/>
        <end position="215"/>
    </location>
</feature>
<keyword evidence="1" id="KW-0677">Repeat</keyword>
<reference evidence="6" key="1">
    <citation type="journal article" date="2020" name="Stud. Mycol.">
        <title>101 Dothideomycetes genomes: a test case for predicting lifestyles and emergence of pathogens.</title>
        <authorList>
            <person name="Haridas S."/>
            <person name="Albert R."/>
            <person name="Binder M."/>
            <person name="Bloem J."/>
            <person name="Labutti K."/>
            <person name="Salamov A."/>
            <person name="Andreopoulos B."/>
            <person name="Baker S."/>
            <person name="Barry K."/>
            <person name="Bills G."/>
            <person name="Bluhm B."/>
            <person name="Cannon C."/>
            <person name="Castanera R."/>
            <person name="Culley D."/>
            <person name="Daum C."/>
            <person name="Ezra D."/>
            <person name="Gonzalez J."/>
            <person name="Henrissat B."/>
            <person name="Kuo A."/>
            <person name="Liang C."/>
            <person name="Lipzen A."/>
            <person name="Lutzoni F."/>
            <person name="Magnuson J."/>
            <person name="Mondo S."/>
            <person name="Nolan M."/>
            <person name="Ohm R."/>
            <person name="Pangilinan J."/>
            <person name="Park H.-J."/>
            <person name="Ramirez L."/>
            <person name="Alfaro M."/>
            <person name="Sun H."/>
            <person name="Tritt A."/>
            <person name="Yoshinaga Y."/>
            <person name="Zwiers L.-H."/>
            <person name="Turgeon B."/>
            <person name="Goodwin S."/>
            <person name="Spatafora J."/>
            <person name="Crous P."/>
            <person name="Grigoriev I."/>
        </authorList>
    </citation>
    <scope>NUCLEOTIDE SEQUENCE</scope>
    <source>
        <strain evidence="6">ATCC 36951</strain>
    </source>
</reference>
<keyword evidence="2 3" id="KW-0694">RNA-binding</keyword>
<dbReference type="InterPro" id="IPR012677">
    <property type="entry name" value="Nucleotide-bd_a/b_plait_sf"/>
</dbReference>
<dbReference type="AlphaFoldDB" id="A0A6A6CCW1"/>
<dbReference type="OrthoDB" id="271725at2759"/>
<accession>A0A6A6CCW1</accession>
<dbReference type="EMBL" id="ML993602">
    <property type="protein sequence ID" value="KAF2164915.1"/>
    <property type="molecule type" value="Genomic_DNA"/>
</dbReference>
<dbReference type="InterPro" id="IPR000504">
    <property type="entry name" value="RRM_dom"/>
</dbReference>
<evidence type="ECO:0000259" key="5">
    <source>
        <dbReference type="PROSITE" id="PS50102"/>
    </source>
</evidence>
<dbReference type="RefSeq" id="XP_033665804.1">
    <property type="nucleotide sequence ID" value="XM_033817483.1"/>
</dbReference>
<feature type="region of interest" description="Disordered" evidence="4">
    <location>
        <begin position="184"/>
        <end position="215"/>
    </location>
</feature>
<evidence type="ECO:0000256" key="1">
    <source>
        <dbReference type="ARBA" id="ARBA00022737"/>
    </source>
</evidence>
<dbReference type="Gene3D" id="3.30.70.330">
    <property type="match status" value="2"/>
</dbReference>